<evidence type="ECO:0000313" key="2">
    <source>
        <dbReference type="EMBL" id="EAU48803.1"/>
    </source>
</evidence>
<feature type="region of interest" description="Disordered" evidence="1">
    <location>
        <begin position="1"/>
        <end position="54"/>
    </location>
</feature>
<dbReference type="EMBL" id="AATQ01000001">
    <property type="protein sequence ID" value="EAU48803.1"/>
    <property type="molecule type" value="Genomic_DNA"/>
</dbReference>
<sequence length="54" mass="5430">MTLHSSPETGPTTSSSTMAAAPSGSSTAPEPTATTRSRMSRPCVSAMAMSPCRA</sequence>
<name>Q0FVU9_SALBH</name>
<proteinExistence type="predicted"/>
<reference evidence="2 3" key="1">
    <citation type="journal article" date="2010" name="J. Bacteriol.">
        <title>Genome sequences of Pelagibaca bermudensis HTCC2601T and Maritimibacter alkaliphilus HTCC2654T, the type strains of two marine Roseobacter genera.</title>
        <authorList>
            <person name="Thrash J.C."/>
            <person name="Cho J.C."/>
            <person name="Ferriera S."/>
            <person name="Johnson J."/>
            <person name="Vergin K.L."/>
            <person name="Giovannoni S.J."/>
        </authorList>
    </citation>
    <scope>NUCLEOTIDE SEQUENCE [LARGE SCALE GENOMIC DNA]</scope>
    <source>
        <strain evidence="3">DSM 26914 / JCM 13377 / KCTC 12554 / HTCC2601</strain>
    </source>
</reference>
<accession>Q0FVU9</accession>
<evidence type="ECO:0000313" key="3">
    <source>
        <dbReference type="Proteomes" id="UP000006230"/>
    </source>
</evidence>
<dbReference type="Proteomes" id="UP000006230">
    <property type="component" value="Unassembled WGS sequence"/>
</dbReference>
<organism evidence="2 3">
    <name type="scientific">Salipiger bermudensis (strain DSM 26914 / JCM 13377 / KCTC 12554 / HTCC2601)</name>
    <name type="common">Pelagibaca bermudensis</name>
    <dbReference type="NCBI Taxonomy" id="314265"/>
    <lineage>
        <taxon>Bacteria</taxon>
        <taxon>Pseudomonadati</taxon>
        <taxon>Pseudomonadota</taxon>
        <taxon>Alphaproteobacteria</taxon>
        <taxon>Rhodobacterales</taxon>
        <taxon>Roseobacteraceae</taxon>
        <taxon>Salipiger</taxon>
    </lineage>
</organism>
<gene>
    <name evidence="2" type="ORF">R2601_04483</name>
</gene>
<dbReference type="HOGENOM" id="CLU_3046311_0_0_5"/>
<dbReference type="AlphaFoldDB" id="Q0FVU9"/>
<keyword evidence="3" id="KW-1185">Reference proteome</keyword>
<protein>
    <submittedName>
        <fullName evidence="2">Uncharacterized protein</fullName>
    </submittedName>
</protein>
<feature type="compositionally biased region" description="Low complexity" evidence="1">
    <location>
        <begin position="1"/>
        <end position="35"/>
    </location>
</feature>
<comment type="caution">
    <text evidence="2">The sequence shown here is derived from an EMBL/GenBank/DDBJ whole genome shotgun (WGS) entry which is preliminary data.</text>
</comment>
<evidence type="ECO:0000256" key="1">
    <source>
        <dbReference type="SAM" id="MobiDB-lite"/>
    </source>
</evidence>